<dbReference type="OrthoDB" id="9809920at2"/>
<dbReference type="PANTHER" id="PTHR21090">
    <property type="entry name" value="AROM/DEHYDROQUINATE SYNTHASE"/>
    <property type="match status" value="1"/>
</dbReference>
<dbReference type="Pfam" id="PF00275">
    <property type="entry name" value="EPSP_synthase"/>
    <property type="match status" value="1"/>
</dbReference>
<dbReference type="GO" id="GO:0005737">
    <property type="term" value="C:cytoplasm"/>
    <property type="evidence" value="ECO:0007669"/>
    <property type="project" value="UniProtKB-SubCell"/>
</dbReference>
<comment type="subcellular location">
    <subcellularLocation>
        <location evidence="7">Cytoplasm</location>
    </subcellularLocation>
</comment>
<comment type="subunit">
    <text evidence="7">Monomer.</text>
</comment>
<dbReference type="CDD" id="cd01556">
    <property type="entry name" value="EPSP_synthase"/>
    <property type="match status" value="1"/>
</dbReference>
<feature type="binding site" evidence="7">
    <location>
        <position position="25"/>
    </location>
    <ligand>
        <name>3-phosphoshikimate</name>
        <dbReference type="ChEBI" id="CHEBI:145989"/>
    </ligand>
</feature>
<dbReference type="EC" id="2.5.1.19" evidence="7"/>
<dbReference type="InterPro" id="IPR023193">
    <property type="entry name" value="EPSP_synthase_CS"/>
</dbReference>
<dbReference type="KEGG" id="gaz:Pan241w_42910"/>
<evidence type="ECO:0000256" key="2">
    <source>
        <dbReference type="ARBA" id="ARBA00009948"/>
    </source>
</evidence>
<feature type="binding site" evidence="7">
    <location>
        <position position="29"/>
    </location>
    <ligand>
        <name>3-phosphoshikimate</name>
        <dbReference type="ChEBI" id="CHEBI:145989"/>
    </ligand>
</feature>
<keyword evidence="7" id="KW-0963">Cytoplasm</keyword>
<organism evidence="10 11">
    <name type="scientific">Gimesia alba</name>
    <dbReference type="NCBI Taxonomy" id="2527973"/>
    <lineage>
        <taxon>Bacteria</taxon>
        <taxon>Pseudomonadati</taxon>
        <taxon>Planctomycetota</taxon>
        <taxon>Planctomycetia</taxon>
        <taxon>Planctomycetales</taxon>
        <taxon>Planctomycetaceae</taxon>
        <taxon>Gimesia</taxon>
    </lineage>
</organism>
<comment type="pathway">
    <text evidence="1 7">Metabolic intermediate biosynthesis; chorismate biosynthesis; chorismate from D-erythrose 4-phosphate and phosphoenolpyruvate: step 6/7.</text>
</comment>
<gene>
    <name evidence="7 10" type="primary">aroA</name>
    <name evidence="10" type="ORF">Pan241w_42910</name>
</gene>
<feature type="binding site" evidence="7">
    <location>
        <position position="314"/>
    </location>
    <ligand>
        <name>3-phosphoshikimate</name>
        <dbReference type="ChEBI" id="CHEBI:145989"/>
    </ligand>
</feature>
<dbReference type="UniPathway" id="UPA00053">
    <property type="reaction ID" value="UER00089"/>
</dbReference>
<dbReference type="GO" id="GO:0009423">
    <property type="term" value="P:chorismate biosynthetic process"/>
    <property type="evidence" value="ECO:0007669"/>
    <property type="project" value="UniProtKB-UniRule"/>
</dbReference>
<dbReference type="SUPFAM" id="SSF55205">
    <property type="entry name" value="EPT/RTPC-like"/>
    <property type="match status" value="1"/>
</dbReference>
<feature type="binding site" evidence="7">
    <location>
        <position position="411"/>
    </location>
    <ligand>
        <name>phosphoenolpyruvate</name>
        <dbReference type="ChEBI" id="CHEBI:58702"/>
    </ligand>
</feature>
<feature type="active site" description="Proton acceptor" evidence="7">
    <location>
        <position position="314"/>
    </location>
</feature>
<dbReference type="PANTHER" id="PTHR21090:SF5">
    <property type="entry name" value="PENTAFUNCTIONAL AROM POLYPEPTIDE"/>
    <property type="match status" value="1"/>
</dbReference>
<dbReference type="InterPro" id="IPR001986">
    <property type="entry name" value="Enolpyruvate_Tfrase_dom"/>
</dbReference>
<evidence type="ECO:0000256" key="6">
    <source>
        <dbReference type="ARBA" id="ARBA00044633"/>
    </source>
</evidence>
<feature type="binding site" evidence="7">
    <location>
        <position position="125"/>
    </location>
    <ligand>
        <name>phosphoenolpyruvate</name>
        <dbReference type="ChEBI" id="CHEBI:58702"/>
    </ligand>
</feature>
<dbReference type="GO" id="GO:0008652">
    <property type="term" value="P:amino acid biosynthetic process"/>
    <property type="evidence" value="ECO:0007669"/>
    <property type="project" value="UniProtKB-KW"/>
</dbReference>
<dbReference type="InterPro" id="IPR006264">
    <property type="entry name" value="EPSP_synthase"/>
</dbReference>
<name>A0A517RJY3_9PLAN</name>
<feature type="binding site" evidence="7">
    <location>
        <position position="97"/>
    </location>
    <ligand>
        <name>phosphoenolpyruvate</name>
        <dbReference type="ChEBI" id="CHEBI:58702"/>
    </ligand>
</feature>
<dbReference type="HAMAP" id="MF_00210">
    <property type="entry name" value="EPSP_synth"/>
    <property type="match status" value="1"/>
</dbReference>
<dbReference type="PIRSF" id="PIRSF000505">
    <property type="entry name" value="EPSPS"/>
    <property type="match status" value="1"/>
</dbReference>
<evidence type="ECO:0000256" key="4">
    <source>
        <dbReference type="ARBA" id="ARBA00022679"/>
    </source>
</evidence>
<evidence type="ECO:0000259" key="9">
    <source>
        <dbReference type="Pfam" id="PF00275"/>
    </source>
</evidence>
<feature type="binding site" evidence="7">
    <location>
        <position position="171"/>
    </location>
    <ligand>
        <name>3-phosphoshikimate</name>
        <dbReference type="ChEBI" id="CHEBI:145989"/>
    </ligand>
</feature>
<comment type="caution">
    <text evidence="7">Lacks conserved residue(s) required for the propagation of feature annotation.</text>
</comment>
<feature type="binding site" evidence="7">
    <location>
        <position position="172"/>
    </location>
    <ligand>
        <name>3-phosphoshikimate</name>
        <dbReference type="ChEBI" id="CHEBI:145989"/>
    </ligand>
</feature>
<evidence type="ECO:0000313" key="10">
    <source>
        <dbReference type="EMBL" id="QDT44183.1"/>
    </source>
</evidence>
<feature type="binding site" evidence="7">
    <location>
        <position position="386"/>
    </location>
    <ligand>
        <name>phosphoenolpyruvate</name>
        <dbReference type="ChEBI" id="CHEBI:58702"/>
    </ligand>
</feature>
<feature type="binding site" evidence="7">
    <location>
        <position position="24"/>
    </location>
    <ligand>
        <name>3-phosphoshikimate</name>
        <dbReference type="ChEBI" id="CHEBI:145989"/>
    </ligand>
</feature>
<reference evidence="10 11" key="1">
    <citation type="submission" date="2019-02" db="EMBL/GenBank/DDBJ databases">
        <title>Deep-cultivation of Planctomycetes and their phenomic and genomic characterization uncovers novel biology.</title>
        <authorList>
            <person name="Wiegand S."/>
            <person name="Jogler M."/>
            <person name="Boedeker C."/>
            <person name="Pinto D."/>
            <person name="Vollmers J."/>
            <person name="Rivas-Marin E."/>
            <person name="Kohn T."/>
            <person name="Peeters S.H."/>
            <person name="Heuer A."/>
            <person name="Rast P."/>
            <person name="Oberbeckmann S."/>
            <person name="Bunk B."/>
            <person name="Jeske O."/>
            <person name="Meyerdierks A."/>
            <person name="Storesund J.E."/>
            <person name="Kallscheuer N."/>
            <person name="Luecker S."/>
            <person name="Lage O.M."/>
            <person name="Pohl T."/>
            <person name="Merkel B.J."/>
            <person name="Hornburger P."/>
            <person name="Mueller R.-W."/>
            <person name="Bruemmer F."/>
            <person name="Labrenz M."/>
            <person name="Spormann A.M."/>
            <person name="Op den Camp H."/>
            <person name="Overmann J."/>
            <person name="Amann R."/>
            <person name="Jetten M.S.M."/>
            <person name="Mascher T."/>
            <person name="Medema M.H."/>
            <person name="Devos D.P."/>
            <person name="Kaster A.-K."/>
            <person name="Ovreas L."/>
            <person name="Rohde M."/>
            <person name="Galperin M.Y."/>
            <person name="Jogler C."/>
        </authorList>
    </citation>
    <scope>NUCLEOTIDE SEQUENCE [LARGE SCALE GENOMIC DNA]</scope>
    <source>
        <strain evidence="10 11">Pan241w</strain>
    </source>
</reference>
<dbReference type="EMBL" id="CP036269">
    <property type="protein sequence ID" value="QDT44183.1"/>
    <property type="molecule type" value="Genomic_DNA"/>
</dbReference>
<feature type="binding site" evidence="7">
    <location>
        <position position="173"/>
    </location>
    <ligand>
        <name>phosphoenolpyruvate</name>
        <dbReference type="ChEBI" id="CHEBI:58702"/>
    </ligand>
</feature>
<sequence length="428" mass="45823">MPKTYQVKPVSGPIKGAVRPPGSKSITNRALIVAALAEGTTHLTGVLDSQDTQVMIESLNRLGISVKHDSESCSIEVEGCAGQIPQPSASLWLENSGTSIRFLTALCATGHGEYVLDGNARMQQRPIRDLVEALNRLGVDVVCENGTGCPPVRVKANGLPGGDTSISGSVSSQYLSALLMVAPAAQGPITISILDEMVSKPYLDITLGVMAQFGVTIDRLEETVWRIQPQIYQRPVAYDIEPDASAASYFFAAAAITGGAVTVEGLNQDALQGDINFIRVLEDMGCEIKRGRDNITVQGKPLKGIDVDMNDISDTAQTLAAVALFAEGPTCIRNVGHIRHKETDRLAAIATELKRMGIQVEETEDSVTIFPGEIQPATIETYDDHRMAMSFALVGLKVPGIVIADPDCTVKTYPHFFADLERLCGQSS</sequence>
<dbReference type="RefSeq" id="WP_145219425.1">
    <property type="nucleotide sequence ID" value="NZ_CP036269.1"/>
</dbReference>
<dbReference type="GO" id="GO:0003866">
    <property type="term" value="F:3-phosphoshikimate 1-carboxyvinyltransferase activity"/>
    <property type="evidence" value="ECO:0007669"/>
    <property type="project" value="UniProtKB-UniRule"/>
</dbReference>
<protein>
    <recommendedName>
        <fullName evidence="7">3-phosphoshikimate 1-carboxyvinyltransferase</fullName>
        <ecNumber evidence="7">2.5.1.19</ecNumber>
    </recommendedName>
    <alternativeName>
        <fullName evidence="7">5-enolpyruvylshikimate-3-phosphate synthase</fullName>
        <shortName evidence="7">EPSP synthase</shortName>
        <shortName evidence="7">EPSPS</shortName>
    </alternativeName>
</protein>
<keyword evidence="4 7" id="KW-0808">Transferase</keyword>
<feature type="binding site" evidence="7">
    <location>
        <position position="341"/>
    </location>
    <ligand>
        <name>3-phosphoshikimate</name>
        <dbReference type="ChEBI" id="CHEBI:145989"/>
    </ligand>
</feature>
<feature type="binding site" evidence="7">
    <location>
        <position position="173"/>
    </location>
    <ligand>
        <name>3-phosphoshikimate</name>
        <dbReference type="ChEBI" id="CHEBI:145989"/>
    </ligand>
</feature>
<dbReference type="NCBIfam" id="TIGR01356">
    <property type="entry name" value="aroA"/>
    <property type="match status" value="1"/>
</dbReference>
<accession>A0A517RJY3</accession>
<dbReference type="Proteomes" id="UP000317171">
    <property type="component" value="Chromosome"/>
</dbReference>
<dbReference type="Gene3D" id="3.65.10.10">
    <property type="entry name" value="Enolpyruvate transferase domain"/>
    <property type="match status" value="2"/>
</dbReference>
<evidence type="ECO:0000256" key="5">
    <source>
        <dbReference type="ARBA" id="ARBA00023141"/>
    </source>
</evidence>
<dbReference type="InterPro" id="IPR013792">
    <property type="entry name" value="RNA3'P_cycl/enolpyr_Trfase_a/b"/>
</dbReference>
<evidence type="ECO:0000313" key="11">
    <source>
        <dbReference type="Proteomes" id="UP000317171"/>
    </source>
</evidence>
<evidence type="ECO:0000256" key="8">
    <source>
        <dbReference type="SAM" id="MobiDB-lite"/>
    </source>
</evidence>
<dbReference type="GO" id="GO:0009073">
    <property type="term" value="P:aromatic amino acid family biosynthetic process"/>
    <property type="evidence" value="ECO:0007669"/>
    <property type="project" value="UniProtKB-KW"/>
</dbReference>
<dbReference type="PROSITE" id="PS00885">
    <property type="entry name" value="EPSP_SYNTHASE_2"/>
    <property type="match status" value="1"/>
</dbReference>
<feature type="binding site" evidence="7">
    <location>
        <position position="345"/>
    </location>
    <ligand>
        <name>phosphoenolpyruvate</name>
        <dbReference type="ChEBI" id="CHEBI:58702"/>
    </ligand>
</feature>
<keyword evidence="5 7" id="KW-0057">Aromatic amino acid biosynthesis</keyword>
<evidence type="ECO:0000256" key="7">
    <source>
        <dbReference type="HAMAP-Rule" id="MF_00210"/>
    </source>
</evidence>
<feature type="domain" description="Enolpyruvate transferase" evidence="9">
    <location>
        <begin position="12"/>
        <end position="420"/>
    </location>
</feature>
<feature type="binding site" evidence="7">
    <location>
        <position position="199"/>
    </location>
    <ligand>
        <name>3-phosphoshikimate</name>
        <dbReference type="ChEBI" id="CHEBI:145989"/>
    </ligand>
</feature>
<feature type="region of interest" description="Disordered" evidence="8">
    <location>
        <begin position="1"/>
        <end position="21"/>
    </location>
</feature>
<keyword evidence="11" id="KW-1185">Reference proteome</keyword>
<keyword evidence="3 7" id="KW-0028">Amino-acid biosynthesis</keyword>
<dbReference type="InterPro" id="IPR036968">
    <property type="entry name" value="Enolpyruvate_Tfrase_sf"/>
</dbReference>
<feature type="binding site" evidence="7">
    <location>
        <position position="24"/>
    </location>
    <ligand>
        <name>phosphoenolpyruvate</name>
        <dbReference type="ChEBI" id="CHEBI:58702"/>
    </ligand>
</feature>
<proteinExistence type="inferred from homology"/>
<comment type="similarity">
    <text evidence="2 7">Belongs to the EPSP synthase family.</text>
</comment>
<comment type="catalytic activity">
    <reaction evidence="6">
        <text>3-phosphoshikimate + phosphoenolpyruvate = 5-O-(1-carboxyvinyl)-3-phosphoshikimate + phosphate</text>
        <dbReference type="Rhea" id="RHEA:21256"/>
        <dbReference type="ChEBI" id="CHEBI:43474"/>
        <dbReference type="ChEBI" id="CHEBI:57701"/>
        <dbReference type="ChEBI" id="CHEBI:58702"/>
        <dbReference type="ChEBI" id="CHEBI:145989"/>
        <dbReference type="EC" id="2.5.1.19"/>
    </reaction>
    <physiologicalReaction direction="left-to-right" evidence="6">
        <dbReference type="Rhea" id="RHEA:21257"/>
    </physiologicalReaction>
</comment>
<dbReference type="AlphaFoldDB" id="A0A517RJY3"/>
<evidence type="ECO:0000256" key="1">
    <source>
        <dbReference type="ARBA" id="ARBA00004811"/>
    </source>
</evidence>
<comment type="function">
    <text evidence="7">Catalyzes the transfer of the enolpyruvyl moiety of phosphoenolpyruvate (PEP) to the 5-hydroxyl of shikimate-3-phosphate (S3P) to produce enolpyruvyl shikimate-3-phosphate and inorganic phosphate.</text>
</comment>
<evidence type="ECO:0000256" key="3">
    <source>
        <dbReference type="ARBA" id="ARBA00022605"/>
    </source>
</evidence>